<dbReference type="Pfam" id="PF10604">
    <property type="entry name" value="Polyketide_cyc2"/>
    <property type="match status" value="1"/>
</dbReference>
<reference evidence="2 3" key="1">
    <citation type="submission" date="2019-01" db="EMBL/GenBank/DDBJ databases">
        <title>Novel species of Cellulomonas.</title>
        <authorList>
            <person name="Liu Q."/>
            <person name="Xin Y.-H."/>
        </authorList>
    </citation>
    <scope>NUCLEOTIDE SEQUENCE [LARGE SCALE GENOMIC DNA]</scope>
    <source>
        <strain evidence="2 3">HLT2-17</strain>
    </source>
</reference>
<accession>A0A4V1ZGQ8</accession>
<dbReference type="EMBL" id="SDWW01000081">
    <property type="protein sequence ID" value="RYV49394.1"/>
    <property type="molecule type" value="Genomic_DNA"/>
</dbReference>
<name>A0A4V1ZGQ8_9MICO</name>
<dbReference type="InterPro" id="IPR019587">
    <property type="entry name" value="Polyketide_cyclase/dehydratase"/>
</dbReference>
<sequence>MSRNLLAERWERRRRARELEEQETAVARHARLPLVLVVEEVHLDLDCPADTAWRFVTDPANGRLLGGDPNGFEFVVPGSPRGEVGERLCAFTTRADGALIGQVEEVVRLEPGRLRVARSLSTEHAFSGTLAVVPLSDRTCRLSLELTAQVHPAESEAVREQMITGTGRVVRRASHHLAGTTPPLEPPPAPRPACRDASALVAVAARATVEVAVGPEVVWGFLLDAGNDRLDSEDPEAFGCTVPGTPSGQVGELRCVISHRANGTLVATLQEVVALDPQRSMVTRGRSTTHPAGTTLRLEASPTGTRLTVQVDLEEHVSSAEAARLRFVGGAEAHLARVKRCLEDQGDYRDQGEDQDQDAGPQGSRP</sequence>
<dbReference type="OrthoDB" id="4824262at2"/>
<keyword evidence="3" id="KW-1185">Reference proteome</keyword>
<comment type="caution">
    <text evidence="2">The sequence shown here is derived from an EMBL/GenBank/DDBJ whole genome shotgun (WGS) entry which is preliminary data.</text>
</comment>
<organism evidence="2 3">
    <name type="scientific">Pengzhenrongella frigida</name>
    <dbReference type="NCBI Taxonomy" id="1259133"/>
    <lineage>
        <taxon>Bacteria</taxon>
        <taxon>Bacillati</taxon>
        <taxon>Actinomycetota</taxon>
        <taxon>Actinomycetes</taxon>
        <taxon>Micrococcales</taxon>
        <taxon>Pengzhenrongella</taxon>
    </lineage>
</organism>
<dbReference type="RefSeq" id="WP_130104255.1">
    <property type="nucleotide sequence ID" value="NZ_SDWW01000081.1"/>
</dbReference>
<dbReference type="InterPro" id="IPR023393">
    <property type="entry name" value="START-like_dom_sf"/>
</dbReference>
<protein>
    <submittedName>
        <fullName evidence="2">Uncharacterized protein</fullName>
    </submittedName>
</protein>
<gene>
    <name evidence="2" type="ORF">EUA98_19010</name>
</gene>
<evidence type="ECO:0000256" key="1">
    <source>
        <dbReference type="SAM" id="MobiDB-lite"/>
    </source>
</evidence>
<dbReference type="SUPFAM" id="SSF55961">
    <property type="entry name" value="Bet v1-like"/>
    <property type="match status" value="2"/>
</dbReference>
<dbReference type="AlphaFoldDB" id="A0A4V1ZGQ8"/>
<proteinExistence type="predicted"/>
<feature type="region of interest" description="Disordered" evidence="1">
    <location>
        <begin position="346"/>
        <end position="366"/>
    </location>
</feature>
<evidence type="ECO:0000313" key="2">
    <source>
        <dbReference type="EMBL" id="RYV49394.1"/>
    </source>
</evidence>
<dbReference type="Proteomes" id="UP000293764">
    <property type="component" value="Unassembled WGS sequence"/>
</dbReference>
<evidence type="ECO:0000313" key="3">
    <source>
        <dbReference type="Proteomes" id="UP000293764"/>
    </source>
</evidence>
<dbReference type="Gene3D" id="3.30.530.20">
    <property type="match status" value="2"/>
</dbReference>